<accession>K9GKN0</accession>
<dbReference type="AlphaFoldDB" id="K9GKN0"/>
<dbReference type="Proteomes" id="UP000009881">
    <property type="component" value="Unassembled WGS sequence"/>
</dbReference>
<gene>
    <name evidence="1" type="ORF">C882_2287</name>
</gene>
<dbReference type="EMBL" id="ANHY01000027">
    <property type="protein sequence ID" value="EKV26575.1"/>
    <property type="molecule type" value="Genomic_DNA"/>
</dbReference>
<comment type="caution">
    <text evidence="1">The sequence shown here is derived from an EMBL/GenBank/DDBJ whole genome shotgun (WGS) entry which is preliminary data.</text>
</comment>
<sequence>MAADAPHFLAVEVAQEESEGDHVTGADVRVEIGLRNGRILRLPGDAPDCAPAWKSSPRAGRIGAEK</sequence>
<name>K9GKN0_9PROT</name>
<evidence type="ECO:0000313" key="1">
    <source>
        <dbReference type="EMBL" id="EKV26575.1"/>
    </source>
</evidence>
<reference evidence="1 2" key="1">
    <citation type="journal article" date="2013" name="Genome Announc.">
        <title>Draft Genome Sequence of an Alphaproteobacterium, Caenispirillum salinarum AK4(T), Isolated from a Solar Saltern.</title>
        <authorList>
            <person name="Khatri I."/>
            <person name="Singh A."/>
            <person name="Korpole S."/>
            <person name="Pinnaka A.K."/>
            <person name="Subramanian S."/>
        </authorList>
    </citation>
    <scope>NUCLEOTIDE SEQUENCE [LARGE SCALE GENOMIC DNA]</scope>
    <source>
        <strain evidence="1 2">AK4</strain>
    </source>
</reference>
<organism evidence="1 2">
    <name type="scientific">Caenispirillum salinarum AK4</name>
    <dbReference type="NCBI Taxonomy" id="1238182"/>
    <lineage>
        <taxon>Bacteria</taxon>
        <taxon>Pseudomonadati</taxon>
        <taxon>Pseudomonadota</taxon>
        <taxon>Alphaproteobacteria</taxon>
        <taxon>Rhodospirillales</taxon>
        <taxon>Novispirillaceae</taxon>
        <taxon>Caenispirillum</taxon>
    </lineage>
</organism>
<protein>
    <submittedName>
        <fullName evidence="1">Uncharacterized protein</fullName>
    </submittedName>
</protein>
<proteinExistence type="predicted"/>
<keyword evidence="2" id="KW-1185">Reference proteome</keyword>
<evidence type="ECO:0000313" key="2">
    <source>
        <dbReference type="Proteomes" id="UP000009881"/>
    </source>
</evidence>